<keyword evidence="1" id="KW-0472">Membrane</keyword>
<dbReference type="RefSeq" id="WP_120316318.1">
    <property type="nucleotide sequence ID" value="NZ_BONH01000001.1"/>
</dbReference>
<feature type="transmembrane region" description="Helical" evidence="1">
    <location>
        <begin position="37"/>
        <end position="57"/>
    </location>
</feature>
<dbReference type="AlphaFoldDB" id="A0A8J3NWP1"/>
<comment type="caution">
    <text evidence="2">The sequence shown here is derived from an EMBL/GenBank/DDBJ whole genome shotgun (WGS) entry which is preliminary data.</text>
</comment>
<sequence>MSDLKELLHAISDHAGVFDVTERAFVLGRRRRTRRRAGFAGAAATLAVTALLAAVNLPPRPAPEPAITPAPSASSARLGPSACTAAELPLPKGVRNDGVFSIRGDASGRVLAARAWDAKGAVLVVWADGASPTVVPWPDGATSVEAVSSTGAVLMTVETGTRGGREKSKTWVYRDGKVTRLSGTGALGLGINATGTIVGLVADNQLVTWSDADAEPVLLLVPDGMTAADPMAIADDGTIAAQLYEGRLGPKPAYRYSGRGWGYVWPPGGSAQRLRVPDTINGLPVDASRVFAVADGWAAGNIGGGENEARLSRPTRWNLATGEVEELAAAERVSPHGWSIVRKAGALTLAGWGKAVPVPPVPGHPISRNGARERLHVYVISPDGRVLAGIQDVTPENGLPAYLTLRWTCR</sequence>
<name>A0A8J3NWP1_9ACTN</name>
<evidence type="ECO:0000313" key="3">
    <source>
        <dbReference type="Proteomes" id="UP000659904"/>
    </source>
</evidence>
<keyword evidence="1" id="KW-0812">Transmembrane</keyword>
<keyword evidence="3" id="KW-1185">Reference proteome</keyword>
<organism evidence="2 3">
    <name type="scientific">Catellatospora citrea</name>
    <dbReference type="NCBI Taxonomy" id="53366"/>
    <lineage>
        <taxon>Bacteria</taxon>
        <taxon>Bacillati</taxon>
        <taxon>Actinomycetota</taxon>
        <taxon>Actinomycetes</taxon>
        <taxon>Micromonosporales</taxon>
        <taxon>Micromonosporaceae</taxon>
        <taxon>Catellatospora</taxon>
    </lineage>
</organism>
<dbReference type="Proteomes" id="UP000659904">
    <property type="component" value="Unassembled WGS sequence"/>
</dbReference>
<gene>
    <name evidence="2" type="ORF">Cci01nite_05940</name>
</gene>
<protein>
    <submittedName>
        <fullName evidence="2">Uncharacterized protein</fullName>
    </submittedName>
</protein>
<dbReference type="EMBL" id="BONH01000001">
    <property type="protein sequence ID" value="GIF95500.1"/>
    <property type="molecule type" value="Genomic_DNA"/>
</dbReference>
<evidence type="ECO:0000256" key="1">
    <source>
        <dbReference type="SAM" id="Phobius"/>
    </source>
</evidence>
<reference evidence="2 3" key="1">
    <citation type="submission" date="2021-01" db="EMBL/GenBank/DDBJ databases">
        <title>Whole genome shotgun sequence of Catellatospora citrea NBRC 14495.</title>
        <authorList>
            <person name="Komaki H."/>
            <person name="Tamura T."/>
        </authorList>
    </citation>
    <scope>NUCLEOTIDE SEQUENCE [LARGE SCALE GENOMIC DNA]</scope>
    <source>
        <strain evidence="2 3">NBRC 14495</strain>
    </source>
</reference>
<evidence type="ECO:0000313" key="2">
    <source>
        <dbReference type="EMBL" id="GIF95500.1"/>
    </source>
</evidence>
<keyword evidence="1" id="KW-1133">Transmembrane helix</keyword>
<accession>A0A8J3NWP1</accession>
<proteinExistence type="predicted"/>